<dbReference type="SUPFAM" id="SSF56024">
    <property type="entry name" value="Phospholipase D/nuclease"/>
    <property type="match status" value="2"/>
</dbReference>
<keyword evidence="6" id="KW-0269">Exonuclease</keyword>
<feature type="compositionally biased region" description="Acidic residues" evidence="12">
    <location>
        <begin position="38"/>
        <end position="53"/>
    </location>
</feature>
<evidence type="ECO:0000256" key="9">
    <source>
        <dbReference type="PIRSR" id="PIRSR610347-1"/>
    </source>
</evidence>
<organism evidence="13 14">
    <name type="scientific">Lachancea mirantina</name>
    <dbReference type="NCBI Taxonomy" id="1230905"/>
    <lineage>
        <taxon>Eukaryota</taxon>
        <taxon>Fungi</taxon>
        <taxon>Dikarya</taxon>
        <taxon>Ascomycota</taxon>
        <taxon>Saccharomycotina</taxon>
        <taxon>Saccharomycetes</taxon>
        <taxon>Saccharomycetales</taxon>
        <taxon>Saccharomycetaceae</taxon>
        <taxon>Lachancea</taxon>
    </lineage>
</organism>
<feature type="active site" description="Proton donor/acceptor" evidence="9">
    <location>
        <position position="451"/>
    </location>
</feature>
<dbReference type="GO" id="GO:0005634">
    <property type="term" value="C:nucleus"/>
    <property type="evidence" value="ECO:0007669"/>
    <property type="project" value="UniProtKB-SubCell"/>
</dbReference>
<dbReference type="Pfam" id="PF06087">
    <property type="entry name" value="Tyr-DNA_phospho"/>
    <property type="match status" value="1"/>
</dbReference>
<evidence type="ECO:0000256" key="8">
    <source>
        <dbReference type="ARBA" id="ARBA00023242"/>
    </source>
</evidence>
<dbReference type="STRING" id="1230905.A0A1G4JQC0"/>
<feature type="site" description="Interaction with DNA" evidence="11">
    <location>
        <position position="482"/>
    </location>
</feature>
<evidence type="ECO:0000256" key="3">
    <source>
        <dbReference type="ARBA" id="ARBA00022722"/>
    </source>
</evidence>
<dbReference type="Gene3D" id="3.30.870.10">
    <property type="entry name" value="Endonuclease Chain A"/>
    <property type="match status" value="2"/>
</dbReference>
<evidence type="ECO:0000256" key="11">
    <source>
        <dbReference type="PIRSR" id="PIRSR610347-3"/>
    </source>
</evidence>
<dbReference type="OrthoDB" id="47785at2759"/>
<dbReference type="GO" id="GO:0006281">
    <property type="term" value="P:DNA repair"/>
    <property type="evidence" value="ECO:0007669"/>
    <property type="project" value="UniProtKB-KW"/>
</dbReference>
<evidence type="ECO:0000256" key="4">
    <source>
        <dbReference type="ARBA" id="ARBA00022763"/>
    </source>
</evidence>
<evidence type="ECO:0000256" key="10">
    <source>
        <dbReference type="PIRSR" id="PIRSR610347-2"/>
    </source>
</evidence>
<feature type="active site" description="Nucleophile" evidence="9">
    <location>
        <position position="188"/>
    </location>
</feature>
<protein>
    <submittedName>
        <fullName evidence="13">LAMI_0E12728g1_1</fullName>
    </submittedName>
</protein>
<sequence>MAEDDISEVRKRVRDRWSQFGNEEPKRVKSSRQLNQEEIIDLTSEAEETDIENATEQLSAGATDNETKESEGSPYPKARGSFKREEALDTPSFKIVKSNLYETTGASQEKFTDFTEIFSSADLCRCWLFSFQYELDYILTMFDPRVKLTIVAQKGTILPLSVMTPKLKSLISNMKTLLIDMPPFTCHHSKLIINEYKDGGVRIYIPSNNFTSAETNLPQQVVWSSPLLPRESQARKSMSHFRDSLLQYLSTYDCDLSDLNETITKTNFTKIEEYGLKFIYSSPRPAKKLFDDSGTGFRLLCNELQDFRHVKDPSNKDNQLHHYFCQVSTIGAPLTAGSSPPGNLLTHLMIPFLSGLLPAVELQTKKRTNQLLDWDRLAELYKLQGIKPYILYPTEKEIRNCTLGYMASGWFHYHRARNECARKVYEKLKSSGFFFKQRQERHTSRNTTPSHTKFYAKFTTNSQNSESFNCPDWVLFTTANLSLHAWGTATRKPKNYEVGVLMTSSENRQLVIKNPIHSLKGNGLDETASTKKTLSILLPYILPPEKFDDQDDCFCISKSYSQPDALGNRHVPSQ</sequence>
<accession>A0A1G4JQC0</accession>
<dbReference type="InterPro" id="IPR010347">
    <property type="entry name" value="Tdp1"/>
</dbReference>
<keyword evidence="8" id="KW-0539">Nucleus</keyword>
<keyword evidence="5" id="KW-0378">Hydrolase</keyword>
<evidence type="ECO:0000256" key="2">
    <source>
        <dbReference type="ARBA" id="ARBA00010205"/>
    </source>
</evidence>
<comment type="similarity">
    <text evidence="2">Belongs to the tyrosyl-DNA phosphodiesterase family.</text>
</comment>
<feature type="binding site" evidence="10">
    <location>
        <position position="190"/>
    </location>
    <ligand>
        <name>substrate</name>
    </ligand>
</feature>
<keyword evidence="7" id="KW-0234">DNA repair</keyword>
<evidence type="ECO:0000313" key="13">
    <source>
        <dbReference type="EMBL" id="SCU92961.1"/>
    </source>
</evidence>
<evidence type="ECO:0000313" key="14">
    <source>
        <dbReference type="Proteomes" id="UP000191024"/>
    </source>
</evidence>
<dbReference type="Proteomes" id="UP000191024">
    <property type="component" value="Chromosome E"/>
</dbReference>
<feature type="region of interest" description="Disordered" evidence="12">
    <location>
        <begin position="1"/>
        <end position="84"/>
    </location>
</feature>
<proteinExistence type="inferred from homology"/>
<evidence type="ECO:0000256" key="5">
    <source>
        <dbReference type="ARBA" id="ARBA00022801"/>
    </source>
</evidence>
<dbReference type="PANTHER" id="PTHR12415">
    <property type="entry name" value="TYROSYL-DNA PHOSPHODIESTERASE 1"/>
    <property type="match status" value="1"/>
</dbReference>
<evidence type="ECO:0000256" key="6">
    <source>
        <dbReference type="ARBA" id="ARBA00022839"/>
    </source>
</evidence>
<comment type="subcellular location">
    <subcellularLocation>
        <location evidence="1">Nucleus</location>
    </subcellularLocation>
</comment>
<dbReference type="GO" id="GO:0017005">
    <property type="term" value="F:3'-tyrosyl-DNA phosphodiesterase activity"/>
    <property type="evidence" value="ECO:0007669"/>
    <property type="project" value="TreeGrafter"/>
</dbReference>
<dbReference type="EMBL" id="LT598465">
    <property type="protein sequence ID" value="SCU92961.1"/>
    <property type="molecule type" value="Genomic_DNA"/>
</dbReference>
<evidence type="ECO:0000256" key="12">
    <source>
        <dbReference type="SAM" id="MobiDB-lite"/>
    </source>
</evidence>
<evidence type="ECO:0000256" key="7">
    <source>
        <dbReference type="ARBA" id="ARBA00023204"/>
    </source>
</evidence>
<dbReference type="AlphaFoldDB" id="A0A1G4JQC0"/>
<dbReference type="PANTHER" id="PTHR12415:SF0">
    <property type="entry name" value="TYROSYL-DNA PHOSPHODIESTERASE 1"/>
    <property type="match status" value="1"/>
</dbReference>
<feature type="binding site" evidence="10">
    <location>
        <position position="453"/>
    </location>
    <ligand>
        <name>substrate</name>
    </ligand>
</feature>
<gene>
    <name evidence="13" type="ORF">LAMI_0E12728G</name>
</gene>
<evidence type="ECO:0000256" key="1">
    <source>
        <dbReference type="ARBA" id="ARBA00004123"/>
    </source>
</evidence>
<reference evidence="13 14" key="1">
    <citation type="submission" date="2016-03" db="EMBL/GenBank/DDBJ databases">
        <authorList>
            <person name="Devillers H."/>
        </authorList>
    </citation>
    <scope>NUCLEOTIDE SEQUENCE [LARGE SCALE GENOMIC DNA]</scope>
    <source>
        <strain evidence="13">CBS 11717</strain>
    </source>
</reference>
<dbReference type="GO" id="GO:0003697">
    <property type="term" value="F:single-stranded DNA binding"/>
    <property type="evidence" value="ECO:0007669"/>
    <property type="project" value="TreeGrafter"/>
</dbReference>
<keyword evidence="14" id="KW-1185">Reference proteome</keyword>
<dbReference type="GO" id="GO:0004527">
    <property type="term" value="F:exonuclease activity"/>
    <property type="evidence" value="ECO:0007669"/>
    <property type="project" value="UniProtKB-KW"/>
</dbReference>
<name>A0A1G4JQC0_9SACH</name>
<keyword evidence="3" id="KW-0540">Nuclease</keyword>
<feature type="compositionally biased region" description="Polar residues" evidence="12">
    <location>
        <begin position="54"/>
        <end position="64"/>
    </location>
</feature>
<dbReference type="GO" id="GO:0003690">
    <property type="term" value="F:double-stranded DNA binding"/>
    <property type="evidence" value="ECO:0007669"/>
    <property type="project" value="TreeGrafter"/>
</dbReference>
<keyword evidence="4" id="KW-0227">DNA damage</keyword>